<evidence type="ECO:0000259" key="6">
    <source>
        <dbReference type="Pfam" id="PF03865"/>
    </source>
</evidence>
<accession>A0A6J5E3T6</accession>
<dbReference type="GO" id="GO:0008320">
    <property type="term" value="F:protein transmembrane transporter activity"/>
    <property type="evidence" value="ECO:0007669"/>
    <property type="project" value="TreeGrafter"/>
</dbReference>
<feature type="domain" description="Haemolysin activator HlyB C-terminal" evidence="6">
    <location>
        <begin position="221"/>
        <end position="517"/>
    </location>
</feature>
<feature type="signal peptide" evidence="5">
    <location>
        <begin position="1"/>
        <end position="34"/>
    </location>
</feature>
<dbReference type="Pfam" id="PF08479">
    <property type="entry name" value="POTRA_2"/>
    <property type="match status" value="1"/>
</dbReference>
<evidence type="ECO:0000259" key="7">
    <source>
        <dbReference type="Pfam" id="PF08479"/>
    </source>
</evidence>
<organism evidence="8 9">
    <name type="scientific">Paraburkholderia solisilvae</name>
    <dbReference type="NCBI Taxonomy" id="624376"/>
    <lineage>
        <taxon>Bacteria</taxon>
        <taxon>Pseudomonadati</taxon>
        <taxon>Pseudomonadota</taxon>
        <taxon>Betaproteobacteria</taxon>
        <taxon>Burkholderiales</taxon>
        <taxon>Burkholderiaceae</taxon>
        <taxon>Paraburkholderia</taxon>
    </lineage>
</organism>
<dbReference type="PANTHER" id="PTHR34597:SF6">
    <property type="entry name" value="BLR6126 PROTEIN"/>
    <property type="match status" value="1"/>
</dbReference>
<name>A0A6J5E3T6_9BURK</name>
<dbReference type="EMBL" id="CADIKF010000027">
    <property type="protein sequence ID" value="CAB3761128.1"/>
    <property type="molecule type" value="Genomic_DNA"/>
</dbReference>
<keyword evidence="3" id="KW-0998">Cell outer membrane</keyword>
<feature type="compositionally biased region" description="Low complexity" evidence="4">
    <location>
        <begin position="42"/>
        <end position="78"/>
    </location>
</feature>
<evidence type="ECO:0000256" key="1">
    <source>
        <dbReference type="ARBA" id="ARBA00022452"/>
    </source>
</evidence>
<evidence type="ECO:0000313" key="8">
    <source>
        <dbReference type="EMBL" id="CAB3761128.1"/>
    </source>
</evidence>
<evidence type="ECO:0000256" key="2">
    <source>
        <dbReference type="ARBA" id="ARBA00022692"/>
    </source>
</evidence>
<dbReference type="Proteomes" id="UP000494329">
    <property type="component" value="Unassembled WGS sequence"/>
</dbReference>
<dbReference type="AlphaFoldDB" id="A0A6J5E3T6"/>
<sequence length="573" mass="61209">MTPVVDGESNNRIGQCLAGALLVGGMTLAPLAQAQTQATAQAAAQTPAPGNTQSSAQAQASATSGATAGAAPAPGNAPRTFDVNEFIVRGNTKLPSLDIEKAVYPFEGPGKTLTDVNAARDALQKVYQDRGYQSVVVELPAQQVKGGVVLLQVVEAKVGRLRVEGEQYNSPQVIRDAVPALAEGSVPDFNAAQQQLTDLNKSQDRQVIPVLKAGALPQTVDVDLKVDDHNPAHGSIELNNDHSPDTSELRTVASLSYSNLWQLGHVISGSFLIAPQHPQDAKVYTFSYLAPLQGTHWSLLATAYHSDSNVASLGGTTVLGKGTSFGLQAIYALPSTDTYSQTTSIEIDHKHFDENDVLGGQSTQAPITYVPVTFAYNGQLNLKNSQTAFSVSLETNLRGASSNADDFDNKRFDATADFLIAKFDINHTQNLPHDLQLNAHVSGQLADSPLVSSEQFAAGGINTVRGYLSAENTADSGVLGSLELRSPSVAKYFNGSIVNEWRFHAFVDSAHLWLLSPLPEQQSSFNMLSVGLGTRVQLLKYASADVEMAFPMKSATFTKAYSPHFDFYVRASF</sequence>
<evidence type="ECO:0000313" key="9">
    <source>
        <dbReference type="Proteomes" id="UP000494329"/>
    </source>
</evidence>
<feature type="domain" description="Polypeptide-transport-associated ShlB-type" evidence="7">
    <location>
        <begin position="81"/>
        <end position="155"/>
    </location>
</feature>
<dbReference type="InterPro" id="IPR005565">
    <property type="entry name" value="Hemolysn_activator_HlyB_C"/>
</dbReference>
<evidence type="ECO:0000256" key="5">
    <source>
        <dbReference type="SAM" id="SignalP"/>
    </source>
</evidence>
<keyword evidence="2" id="KW-0812">Transmembrane</keyword>
<dbReference type="InterPro" id="IPR013686">
    <property type="entry name" value="Polypept-transport_assoc_ShlB"/>
</dbReference>
<dbReference type="InterPro" id="IPR051544">
    <property type="entry name" value="TPS_OM_transporter"/>
</dbReference>
<dbReference type="PANTHER" id="PTHR34597">
    <property type="entry name" value="SLR1661 PROTEIN"/>
    <property type="match status" value="1"/>
</dbReference>
<dbReference type="RefSeq" id="WP_175112241.1">
    <property type="nucleotide sequence ID" value="NZ_CADIKF010000027.1"/>
</dbReference>
<gene>
    <name evidence="8" type="ORF">LMG29739_03554</name>
</gene>
<evidence type="ECO:0000256" key="3">
    <source>
        <dbReference type="ARBA" id="ARBA00023237"/>
    </source>
</evidence>
<keyword evidence="9" id="KW-1185">Reference proteome</keyword>
<evidence type="ECO:0008006" key="10">
    <source>
        <dbReference type="Google" id="ProtNLM"/>
    </source>
</evidence>
<protein>
    <recommendedName>
        <fullName evidence="10">Heme/hemopexin transporter protein HuxB</fullName>
    </recommendedName>
</protein>
<dbReference type="GO" id="GO:0098046">
    <property type="term" value="C:type V protein secretion system complex"/>
    <property type="evidence" value="ECO:0007669"/>
    <property type="project" value="TreeGrafter"/>
</dbReference>
<feature type="chain" id="PRO_5026669931" description="Heme/hemopexin transporter protein HuxB" evidence="5">
    <location>
        <begin position="35"/>
        <end position="573"/>
    </location>
</feature>
<keyword evidence="1" id="KW-0472">Membrane</keyword>
<evidence type="ECO:0000256" key="4">
    <source>
        <dbReference type="SAM" id="MobiDB-lite"/>
    </source>
</evidence>
<reference evidence="8 9" key="1">
    <citation type="submission" date="2020-04" db="EMBL/GenBank/DDBJ databases">
        <authorList>
            <person name="De Canck E."/>
        </authorList>
    </citation>
    <scope>NUCLEOTIDE SEQUENCE [LARGE SCALE GENOMIC DNA]</scope>
    <source>
        <strain evidence="8 9">LMG 29739</strain>
    </source>
</reference>
<feature type="region of interest" description="Disordered" evidence="4">
    <location>
        <begin position="42"/>
        <end position="79"/>
    </location>
</feature>
<dbReference type="Gene3D" id="3.10.20.310">
    <property type="entry name" value="membrane protein fhac"/>
    <property type="match status" value="1"/>
</dbReference>
<keyword evidence="1" id="KW-1134">Transmembrane beta strand</keyword>
<keyword evidence="5" id="KW-0732">Signal</keyword>
<dbReference type="GO" id="GO:0046819">
    <property type="term" value="P:protein secretion by the type V secretion system"/>
    <property type="evidence" value="ECO:0007669"/>
    <property type="project" value="TreeGrafter"/>
</dbReference>
<dbReference type="Gene3D" id="2.40.160.50">
    <property type="entry name" value="membrane protein fhac: a member of the omp85/tpsb transporter family"/>
    <property type="match status" value="1"/>
</dbReference>
<dbReference type="Pfam" id="PF03865">
    <property type="entry name" value="ShlB"/>
    <property type="match status" value="1"/>
</dbReference>
<proteinExistence type="predicted"/>